<sequence length="90" mass="10003">MRFPKDKASSLSTLQQPLAVSNFPFQMLTAILVAAPVSRPHVISFVPMMMQRSLSGSRYYLTILPDDAENCDGVQVLFCFCLYSSIPGKQ</sequence>
<evidence type="ECO:0000313" key="1">
    <source>
        <dbReference type="EMBL" id="MBX00830.1"/>
    </source>
</evidence>
<reference evidence="1" key="1">
    <citation type="submission" date="2018-02" db="EMBL/GenBank/DDBJ databases">
        <title>Rhizophora mucronata_Transcriptome.</title>
        <authorList>
            <person name="Meera S.P."/>
            <person name="Sreeshan A."/>
            <person name="Augustine A."/>
        </authorList>
    </citation>
    <scope>NUCLEOTIDE SEQUENCE</scope>
    <source>
        <tissue evidence="1">Leaf</tissue>
    </source>
</reference>
<accession>A0A2P2K564</accession>
<protein>
    <submittedName>
        <fullName evidence="1">Uncharacterized protein</fullName>
    </submittedName>
</protein>
<name>A0A2P2K564_RHIMU</name>
<dbReference type="AlphaFoldDB" id="A0A2P2K564"/>
<organism evidence="1">
    <name type="scientific">Rhizophora mucronata</name>
    <name type="common">Asiatic mangrove</name>
    <dbReference type="NCBI Taxonomy" id="61149"/>
    <lineage>
        <taxon>Eukaryota</taxon>
        <taxon>Viridiplantae</taxon>
        <taxon>Streptophyta</taxon>
        <taxon>Embryophyta</taxon>
        <taxon>Tracheophyta</taxon>
        <taxon>Spermatophyta</taxon>
        <taxon>Magnoliopsida</taxon>
        <taxon>eudicotyledons</taxon>
        <taxon>Gunneridae</taxon>
        <taxon>Pentapetalae</taxon>
        <taxon>rosids</taxon>
        <taxon>fabids</taxon>
        <taxon>Malpighiales</taxon>
        <taxon>Rhizophoraceae</taxon>
        <taxon>Rhizophora</taxon>
    </lineage>
</organism>
<dbReference type="EMBL" id="GGEC01020346">
    <property type="protein sequence ID" value="MBX00830.1"/>
    <property type="molecule type" value="Transcribed_RNA"/>
</dbReference>
<proteinExistence type="predicted"/>